<evidence type="ECO:0000313" key="2">
    <source>
        <dbReference type="EMBL" id="TAA25433.1"/>
    </source>
</evidence>
<reference evidence="2 3" key="1">
    <citation type="submission" date="2019-02" db="EMBL/GenBank/DDBJ databases">
        <title>WGS of Pseudoxanthomonas species novum from clinical isolates.</title>
        <authorList>
            <person name="Bernier A.-M."/>
            <person name="Bernard K."/>
            <person name="Vachon A."/>
        </authorList>
    </citation>
    <scope>NUCLEOTIDE SEQUENCE [LARGE SCALE GENOMIC DNA]</scope>
    <source>
        <strain evidence="2 3">NML171200</strain>
    </source>
</reference>
<accession>A0A4Q8LA00</accession>
<evidence type="ECO:0000256" key="1">
    <source>
        <dbReference type="SAM" id="MobiDB-lite"/>
    </source>
</evidence>
<gene>
    <name evidence="2" type="ORF">EA660_08210</name>
</gene>
<protein>
    <submittedName>
        <fullName evidence="2">Uncharacterized protein</fullName>
    </submittedName>
</protein>
<name>A0A4Q8LA00_9GAMM</name>
<dbReference type="EMBL" id="SHMC01000003">
    <property type="protein sequence ID" value="TAA25433.1"/>
    <property type="molecule type" value="Genomic_DNA"/>
</dbReference>
<sequence>MKPNLTQAEANHLRRLLGWVRCEVGQTPDEIVSTMQQLAPKLPEPNADAKARLVEHHAQAAAVPKYVRAAVKALEKLLVKQEGVVVDVEPGSLQAPLSAGGIAGGGTRHGPPSNSERVALPAPAVTVLVDGWSSEAPAEPGYYFFNCEENNGDAEILRVVEASDPDFPLSVECPHLGPTEILAFHEGVTRPRWKKVEEHA</sequence>
<dbReference type="Proteomes" id="UP000292627">
    <property type="component" value="Unassembled WGS sequence"/>
</dbReference>
<feature type="region of interest" description="Disordered" evidence="1">
    <location>
        <begin position="96"/>
        <end position="116"/>
    </location>
</feature>
<evidence type="ECO:0000313" key="3">
    <source>
        <dbReference type="Proteomes" id="UP000292627"/>
    </source>
</evidence>
<organism evidence="2 3">
    <name type="scientific">Pseudoxanthomonas winnipegensis</name>
    <dbReference type="NCBI Taxonomy" id="2480810"/>
    <lineage>
        <taxon>Bacteria</taxon>
        <taxon>Pseudomonadati</taxon>
        <taxon>Pseudomonadota</taxon>
        <taxon>Gammaproteobacteria</taxon>
        <taxon>Lysobacterales</taxon>
        <taxon>Lysobacteraceae</taxon>
        <taxon>Pseudoxanthomonas</taxon>
    </lineage>
</organism>
<dbReference type="RefSeq" id="WP_130551067.1">
    <property type="nucleotide sequence ID" value="NZ_SHMC01000003.1"/>
</dbReference>
<dbReference type="AlphaFoldDB" id="A0A4Q8LA00"/>
<proteinExistence type="predicted"/>
<comment type="caution">
    <text evidence="2">The sequence shown here is derived from an EMBL/GenBank/DDBJ whole genome shotgun (WGS) entry which is preliminary data.</text>
</comment>